<dbReference type="GO" id="GO:0036221">
    <property type="term" value="F:UTP diphosphatase activity"/>
    <property type="evidence" value="ECO:0007669"/>
    <property type="project" value="RHEA"/>
</dbReference>
<comment type="subcellular location">
    <subcellularLocation>
        <location evidence="4">Cytoplasm</location>
    </subcellularLocation>
</comment>
<dbReference type="EC" id="3.6.1.9" evidence="4"/>
<dbReference type="GO" id="GO:0005737">
    <property type="term" value="C:cytoplasm"/>
    <property type="evidence" value="ECO:0007669"/>
    <property type="project" value="UniProtKB-SubCell"/>
</dbReference>
<feature type="site" description="Important for substrate specificity" evidence="4">
    <location>
        <position position="13"/>
    </location>
</feature>
<evidence type="ECO:0000256" key="3">
    <source>
        <dbReference type="ARBA" id="ARBA00023080"/>
    </source>
</evidence>
<evidence type="ECO:0000313" key="5">
    <source>
        <dbReference type="EMBL" id="KMT63961.1"/>
    </source>
</evidence>
<evidence type="ECO:0000313" key="6">
    <source>
        <dbReference type="Proteomes" id="UP000037600"/>
    </source>
</evidence>
<dbReference type="GO" id="GO:0036218">
    <property type="term" value="F:dTTP diphosphatase activity"/>
    <property type="evidence" value="ECO:0007669"/>
    <property type="project" value="RHEA"/>
</dbReference>
<dbReference type="OrthoDB" id="9807767at2"/>
<feature type="site" description="Important for substrate specificity" evidence="4">
    <location>
        <position position="154"/>
    </location>
</feature>
<dbReference type="EMBL" id="LAZL01000035">
    <property type="protein sequence ID" value="KMT63961.1"/>
    <property type="molecule type" value="Genomic_DNA"/>
</dbReference>
<keyword evidence="2 4" id="KW-0378">Hydrolase</keyword>
<feature type="active site" description="Proton acceptor" evidence="4">
    <location>
        <position position="71"/>
    </location>
</feature>
<keyword evidence="4" id="KW-0963">Cytoplasm</keyword>
<dbReference type="Pfam" id="PF02545">
    <property type="entry name" value="Maf"/>
    <property type="match status" value="1"/>
</dbReference>
<feature type="site" description="Important for substrate specificity" evidence="4">
    <location>
        <position position="72"/>
    </location>
</feature>
<dbReference type="CDD" id="cd00555">
    <property type="entry name" value="Maf"/>
    <property type="match status" value="1"/>
</dbReference>
<comment type="caution">
    <text evidence="5">The sequence shown here is derived from an EMBL/GenBank/DDBJ whole genome shotgun (WGS) entry which is preliminary data.</text>
</comment>
<dbReference type="SUPFAM" id="SSF52972">
    <property type="entry name" value="ITPase-like"/>
    <property type="match status" value="1"/>
</dbReference>
<name>A0A0J8JHQ3_9ALTE</name>
<comment type="caution">
    <text evidence="4">Lacks conserved residue(s) required for the propagation of feature annotation.</text>
</comment>
<evidence type="ECO:0000256" key="2">
    <source>
        <dbReference type="ARBA" id="ARBA00022801"/>
    </source>
</evidence>
<evidence type="ECO:0000256" key="4">
    <source>
        <dbReference type="HAMAP-Rule" id="MF_00528"/>
    </source>
</evidence>
<evidence type="ECO:0000256" key="1">
    <source>
        <dbReference type="ARBA" id="ARBA00001968"/>
    </source>
</evidence>
<reference evidence="5 6" key="1">
    <citation type="submission" date="2015-04" db="EMBL/GenBank/DDBJ databases">
        <title>Draft Genome Sequence of the Novel Agar-Digesting Marine Bacterium Q1.</title>
        <authorList>
            <person name="Li Y."/>
            <person name="Li D."/>
            <person name="Chen G."/>
            <person name="Du Z."/>
        </authorList>
    </citation>
    <scope>NUCLEOTIDE SEQUENCE [LARGE SCALE GENOMIC DNA]</scope>
    <source>
        <strain evidence="5 6">Q1</strain>
    </source>
</reference>
<dbReference type="PATRIC" id="fig|1513271.3.peg.3446"/>
<sequence>MSQAIYLASQSPRRKELLSQLNIQFDTLHAEIDETPFENEEPESHVNRLAQSKAKAGWEKSDKTRPVLGSDTIVVLDNLILGKPKNQADAIATLLKLSGQKHQVMTSVSIVFDNKHYQEIVISQVEFAEITEKEALEYWQTGEPADKAGSYAIQGIGGQFVKHISGNYSAIVGLPLYQTKQLLALCFKQLN</sequence>
<comment type="function">
    <text evidence="4">Nucleoside triphosphate pyrophosphatase that hydrolyzes dTTP and UTP. May have a dual role in cell division arrest and in preventing the incorporation of modified nucleotides into cellular nucleic acids.</text>
</comment>
<keyword evidence="6" id="KW-1185">Reference proteome</keyword>
<accession>A0A0J8JHQ3</accession>
<comment type="catalytic activity">
    <reaction evidence="4">
        <text>dTTP + H2O = dTMP + diphosphate + H(+)</text>
        <dbReference type="Rhea" id="RHEA:28534"/>
        <dbReference type="ChEBI" id="CHEBI:15377"/>
        <dbReference type="ChEBI" id="CHEBI:15378"/>
        <dbReference type="ChEBI" id="CHEBI:33019"/>
        <dbReference type="ChEBI" id="CHEBI:37568"/>
        <dbReference type="ChEBI" id="CHEBI:63528"/>
        <dbReference type="EC" id="3.6.1.9"/>
    </reaction>
</comment>
<dbReference type="PANTHER" id="PTHR43213:SF5">
    <property type="entry name" value="BIFUNCTIONAL DTTP_UTP PYROPHOSPHATASE_METHYLTRANSFERASE PROTEIN-RELATED"/>
    <property type="match status" value="1"/>
</dbReference>
<dbReference type="InterPro" id="IPR003697">
    <property type="entry name" value="Maf-like"/>
</dbReference>
<proteinExistence type="inferred from homology"/>
<dbReference type="PANTHER" id="PTHR43213">
    <property type="entry name" value="BIFUNCTIONAL DTTP/UTP PYROPHOSPHATASE/METHYLTRANSFERASE PROTEIN-RELATED"/>
    <property type="match status" value="1"/>
</dbReference>
<dbReference type="HAMAP" id="MF_00528">
    <property type="entry name" value="Maf"/>
    <property type="match status" value="1"/>
</dbReference>
<dbReference type="Gene3D" id="3.90.950.10">
    <property type="match status" value="1"/>
</dbReference>
<dbReference type="RefSeq" id="WP_048695121.1">
    <property type="nucleotide sequence ID" value="NZ_KQ130506.1"/>
</dbReference>
<comment type="similarity">
    <text evidence="4">Belongs to the Maf family. YhdE subfamily.</text>
</comment>
<dbReference type="Proteomes" id="UP000037600">
    <property type="component" value="Unassembled WGS sequence"/>
</dbReference>
<dbReference type="PIRSF" id="PIRSF006305">
    <property type="entry name" value="Maf"/>
    <property type="match status" value="1"/>
</dbReference>
<gene>
    <name evidence="5" type="ORF">XM47_16755</name>
</gene>
<comment type="cofactor">
    <cofactor evidence="1 4">
        <name>a divalent metal cation</name>
        <dbReference type="ChEBI" id="CHEBI:60240"/>
    </cofactor>
</comment>
<organism evidence="5 6">
    <name type="scientific">Catenovulum maritimum</name>
    <dbReference type="NCBI Taxonomy" id="1513271"/>
    <lineage>
        <taxon>Bacteria</taxon>
        <taxon>Pseudomonadati</taxon>
        <taxon>Pseudomonadota</taxon>
        <taxon>Gammaproteobacteria</taxon>
        <taxon>Alteromonadales</taxon>
        <taxon>Alteromonadaceae</taxon>
        <taxon>Catenovulum</taxon>
    </lineage>
</organism>
<protein>
    <recommendedName>
        <fullName evidence="4">dTTP/UTP pyrophosphatase</fullName>
        <shortName evidence="4">dTTPase/UTPase</shortName>
        <ecNumber evidence="4">3.6.1.9</ecNumber>
    </recommendedName>
    <alternativeName>
        <fullName evidence="4">Nucleoside triphosphate pyrophosphatase</fullName>
    </alternativeName>
    <alternativeName>
        <fullName evidence="4">Nucleotide pyrophosphatase</fullName>
        <shortName evidence="4">Nucleotide PPase</shortName>
    </alternativeName>
</protein>
<dbReference type="NCBIfam" id="TIGR00172">
    <property type="entry name" value="maf"/>
    <property type="match status" value="1"/>
</dbReference>
<dbReference type="GO" id="GO:0009117">
    <property type="term" value="P:nucleotide metabolic process"/>
    <property type="evidence" value="ECO:0007669"/>
    <property type="project" value="UniProtKB-KW"/>
</dbReference>
<keyword evidence="3 4" id="KW-0546">Nucleotide metabolism</keyword>
<comment type="catalytic activity">
    <reaction evidence="4">
        <text>UTP + H2O = UMP + diphosphate + H(+)</text>
        <dbReference type="Rhea" id="RHEA:29395"/>
        <dbReference type="ChEBI" id="CHEBI:15377"/>
        <dbReference type="ChEBI" id="CHEBI:15378"/>
        <dbReference type="ChEBI" id="CHEBI:33019"/>
        <dbReference type="ChEBI" id="CHEBI:46398"/>
        <dbReference type="ChEBI" id="CHEBI:57865"/>
        <dbReference type="EC" id="3.6.1.9"/>
    </reaction>
</comment>
<dbReference type="STRING" id="1513271.XM47_16755"/>
<dbReference type="AlphaFoldDB" id="A0A0J8JHQ3"/>
<dbReference type="InterPro" id="IPR029001">
    <property type="entry name" value="ITPase-like_fam"/>
</dbReference>